<organism evidence="1 2">
    <name type="scientific">Rothia nasimurium</name>
    <dbReference type="NCBI Taxonomy" id="85336"/>
    <lineage>
        <taxon>Bacteria</taxon>
        <taxon>Bacillati</taxon>
        <taxon>Actinomycetota</taxon>
        <taxon>Actinomycetes</taxon>
        <taxon>Micrococcales</taxon>
        <taxon>Micrococcaceae</taxon>
        <taxon>Rothia</taxon>
    </lineage>
</organism>
<dbReference type="Gene3D" id="6.10.250.660">
    <property type="match status" value="2"/>
</dbReference>
<keyword evidence="2" id="KW-1185">Reference proteome</keyword>
<evidence type="ECO:0000313" key="2">
    <source>
        <dbReference type="Proteomes" id="UP000192359"/>
    </source>
</evidence>
<dbReference type="NCBIfam" id="TIGR03544">
    <property type="entry name" value="DivI1A_domain"/>
    <property type="match status" value="2"/>
</dbReference>
<dbReference type="EMBL" id="LXWF01000043">
    <property type="protein sequence ID" value="ORC15530.1"/>
    <property type="molecule type" value="Genomic_DNA"/>
</dbReference>
<reference evidence="1 2" key="1">
    <citation type="submission" date="2016-05" db="EMBL/GenBank/DDBJ databases">
        <title>Draft genome sequence of a porcine commensal Rothia nasimurium.</title>
        <authorList>
            <person name="Gaiser R.A."/>
            <person name="Van Baarlen P."/>
            <person name="Wells J.M."/>
        </authorList>
    </citation>
    <scope>NUCLEOTIDE SEQUENCE [LARGE SCALE GENOMIC DNA]</scope>
    <source>
        <strain evidence="1 2">PT-32</strain>
    </source>
</reference>
<dbReference type="InterPro" id="IPR019933">
    <property type="entry name" value="DivIVA_domain"/>
</dbReference>
<protein>
    <recommendedName>
        <fullName evidence="3">DivIVA domain-containing protein</fullName>
    </recommendedName>
</protein>
<accession>A0A1Y1RM43</accession>
<dbReference type="AlphaFoldDB" id="A0A1Y1RM43"/>
<evidence type="ECO:0000313" key="1">
    <source>
        <dbReference type="EMBL" id="ORC15530.1"/>
    </source>
</evidence>
<gene>
    <name evidence="1" type="ORF">A7979_07310</name>
</gene>
<evidence type="ECO:0008006" key="3">
    <source>
        <dbReference type="Google" id="ProtNLM"/>
    </source>
</evidence>
<sequence>MVSQQAKSGGGFSRVDGKQSGYKVAAVDAFFTRLADDYELMITGAQLGPDVHTSRTVREASFPTELGGYLPQDVDRALDTVEDRFSELERSYFINRYGQHAWNEAVEELRTLLLGRLRRPPGERFRRPSKRLTKGYFVREVDELCERILGHLRGQHQLTPGEVRASAFSAATGNISYDETQVDAFLDRCIEYLNDTRPM</sequence>
<dbReference type="Proteomes" id="UP000192359">
    <property type="component" value="Unassembled WGS sequence"/>
</dbReference>
<proteinExistence type="predicted"/>
<comment type="caution">
    <text evidence="1">The sequence shown here is derived from an EMBL/GenBank/DDBJ whole genome shotgun (WGS) entry which is preliminary data.</text>
</comment>
<name>A0A1Y1RM43_9MICC</name>